<evidence type="ECO:0000256" key="4">
    <source>
        <dbReference type="ARBA" id="ARBA00022833"/>
    </source>
</evidence>
<proteinExistence type="inferred from homology"/>
<dbReference type="Pfam" id="PF02617">
    <property type="entry name" value="ClpS"/>
    <property type="match status" value="1"/>
</dbReference>
<keyword evidence="3 6" id="KW-0863">Zinc-finger</keyword>
<evidence type="ECO:0000256" key="1">
    <source>
        <dbReference type="ARBA" id="ARBA00004906"/>
    </source>
</evidence>
<evidence type="ECO:0000256" key="2">
    <source>
        <dbReference type="ARBA" id="ARBA00022723"/>
    </source>
</evidence>
<evidence type="ECO:0000313" key="9">
    <source>
        <dbReference type="WBParaSite" id="TCNE_0001586601-mRNA-1"/>
    </source>
</evidence>
<keyword evidence="4 6" id="KW-0862">Zinc</keyword>
<dbReference type="InterPro" id="IPR003769">
    <property type="entry name" value="ClpS_core"/>
</dbReference>
<dbReference type="Proteomes" id="UP000050794">
    <property type="component" value="Unassembled WGS sequence"/>
</dbReference>
<dbReference type="PROSITE" id="PS51157">
    <property type="entry name" value="ZF_UBR"/>
    <property type="match status" value="1"/>
</dbReference>
<evidence type="ECO:0000313" key="8">
    <source>
        <dbReference type="Proteomes" id="UP000050794"/>
    </source>
</evidence>
<dbReference type="SUPFAM" id="SSF54736">
    <property type="entry name" value="ClpS-like"/>
    <property type="match status" value="1"/>
</dbReference>
<protein>
    <recommendedName>
        <fullName evidence="6">E3 ubiquitin-protein ligase</fullName>
        <ecNumber evidence="6">2.3.2.27</ecNumber>
    </recommendedName>
</protein>
<feature type="domain" description="UBR-type" evidence="7">
    <location>
        <begin position="23"/>
        <end position="103"/>
    </location>
</feature>
<evidence type="ECO:0000256" key="5">
    <source>
        <dbReference type="PROSITE-ProRule" id="PRU00508"/>
    </source>
</evidence>
<dbReference type="GO" id="GO:0008270">
    <property type="term" value="F:zinc ion binding"/>
    <property type="evidence" value="ECO:0007669"/>
    <property type="project" value="UniProtKB-UniRule"/>
</dbReference>
<sequence>LHPVATAYCLDENVGSDLKPLMVSCGLKGDENRPGNICGRVFKECASDPTCVLCYQCFQKSAHRFHKYRMECVEMAASGGSGYCDCGDVEAWKEHPACEIHASHSESNDEQKSSQISEELSERVRALTRTILRYSTKMVCWPHGNDLPEIVTQVDLDPSMPAYQTIIYNDETHTYDSVIRALNLSIHCNEQQAMLLATIVDREGWCSVRAGPNETCIRTRDEIQRRTQKDTNRRTEKTGPLEVRVMDTRLVAMQSFAIRLMNWLILQTHNFPPLAWTIGEVLLNDRLNDEKTSSEMEVDDNDCDDTLLVHLMKWDRALWKCEGFLFVEK</sequence>
<dbReference type="Gene3D" id="3.30.1390.10">
    <property type="match status" value="1"/>
</dbReference>
<keyword evidence="6" id="KW-0833">Ubl conjugation pathway</keyword>
<dbReference type="GO" id="GO:0005737">
    <property type="term" value="C:cytoplasm"/>
    <property type="evidence" value="ECO:0007669"/>
    <property type="project" value="TreeGrafter"/>
</dbReference>
<comment type="similarity">
    <text evidence="6">Belongs to the E3 ubiquitin-protein ligase UBR1-like family.</text>
</comment>
<dbReference type="PANTHER" id="PTHR21497">
    <property type="entry name" value="UBIQUITIN LIGASE E3 ALPHA-RELATED"/>
    <property type="match status" value="1"/>
</dbReference>
<dbReference type="FunFam" id="3.30.1390.10:FF:000010">
    <property type="entry name" value="E3 ubiquitin-protein ligase ubr-1"/>
    <property type="match status" value="1"/>
</dbReference>
<dbReference type="GO" id="GO:0000151">
    <property type="term" value="C:ubiquitin ligase complex"/>
    <property type="evidence" value="ECO:0007669"/>
    <property type="project" value="TreeGrafter"/>
</dbReference>
<comment type="function">
    <text evidence="6">Ubiquitin ligase protein which is a component of the N-end rule pathway. Recognizes and binds to proteins bearing specific N-terminal residues that are destabilizing according to the N-end rule, leading to their ubiquitination and subsequent degradation.</text>
</comment>
<dbReference type="Gene3D" id="2.10.110.30">
    <property type="match status" value="1"/>
</dbReference>
<evidence type="ECO:0000256" key="3">
    <source>
        <dbReference type="ARBA" id="ARBA00022771"/>
    </source>
</evidence>
<dbReference type="GO" id="GO:0061630">
    <property type="term" value="F:ubiquitin protein ligase activity"/>
    <property type="evidence" value="ECO:0007669"/>
    <property type="project" value="UniProtKB-UniRule"/>
</dbReference>
<keyword evidence="6" id="KW-0808">Transferase</keyword>
<comment type="pathway">
    <text evidence="1 6">Protein modification; protein ubiquitination.</text>
</comment>
<dbReference type="UniPathway" id="UPA00143"/>
<dbReference type="EC" id="2.3.2.27" evidence="6"/>
<keyword evidence="8" id="KW-1185">Reference proteome</keyword>
<reference evidence="9" key="1">
    <citation type="submission" date="2016-06" db="UniProtKB">
        <authorList>
            <consortium name="WormBaseParasite"/>
        </authorList>
    </citation>
    <scope>IDENTIFICATION</scope>
</reference>
<feature type="zinc finger region" description="UBR-type" evidence="5">
    <location>
        <begin position="23"/>
        <end position="103"/>
    </location>
</feature>
<dbReference type="CDD" id="cd19672">
    <property type="entry name" value="UBR-box_UBR1_like"/>
    <property type="match status" value="1"/>
</dbReference>
<dbReference type="InterPro" id="IPR003126">
    <property type="entry name" value="Znf_UBR"/>
</dbReference>
<evidence type="ECO:0000259" key="7">
    <source>
        <dbReference type="PROSITE" id="PS51157"/>
    </source>
</evidence>
<dbReference type="GO" id="GO:0071596">
    <property type="term" value="P:ubiquitin-dependent protein catabolic process via the N-end rule pathway"/>
    <property type="evidence" value="ECO:0007669"/>
    <property type="project" value="UniProtKB-UniRule"/>
</dbReference>
<dbReference type="AlphaFoldDB" id="A0A183V545"/>
<comment type="catalytic activity">
    <reaction evidence="6">
        <text>S-ubiquitinyl-[E2 ubiquitin-conjugating enzyme]-L-cysteine + [acceptor protein]-L-lysine = [E2 ubiquitin-conjugating enzyme]-L-cysteine + N(6)-ubiquitinyl-[acceptor protein]-L-lysine.</text>
        <dbReference type="EC" id="2.3.2.27"/>
    </reaction>
</comment>
<dbReference type="PANTHER" id="PTHR21497:SF24">
    <property type="entry name" value="E3 UBIQUITIN-PROTEIN LIGASE UBR1"/>
    <property type="match status" value="1"/>
</dbReference>
<accession>A0A183V545</accession>
<dbReference type="GO" id="GO:0016567">
    <property type="term" value="P:protein ubiquitination"/>
    <property type="evidence" value="ECO:0007669"/>
    <property type="project" value="UniProtKB-UniRule"/>
</dbReference>
<organism evidence="8 9">
    <name type="scientific">Toxocara canis</name>
    <name type="common">Canine roundworm</name>
    <dbReference type="NCBI Taxonomy" id="6265"/>
    <lineage>
        <taxon>Eukaryota</taxon>
        <taxon>Metazoa</taxon>
        <taxon>Ecdysozoa</taxon>
        <taxon>Nematoda</taxon>
        <taxon>Chromadorea</taxon>
        <taxon>Rhabditida</taxon>
        <taxon>Spirurina</taxon>
        <taxon>Ascaridomorpha</taxon>
        <taxon>Ascaridoidea</taxon>
        <taxon>Toxocaridae</taxon>
        <taxon>Toxocara</taxon>
    </lineage>
</organism>
<dbReference type="SMART" id="SM00396">
    <property type="entry name" value="ZnF_UBR1"/>
    <property type="match status" value="1"/>
</dbReference>
<evidence type="ECO:0000256" key="6">
    <source>
        <dbReference type="RuleBase" id="RU366018"/>
    </source>
</evidence>
<name>A0A183V545_TOXCA</name>
<keyword evidence="2 6" id="KW-0479">Metal-binding</keyword>
<dbReference type="InterPro" id="IPR014719">
    <property type="entry name" value="Ribosomal_bL12_C/ClpS-like"/>
</dbReference>
<dbReference type="Pfam" id="PF02207">
    <property type="entry name" value="zf-UBR"/>
    <property type="match status" value="1"/>
</dbReference>
<dbReference type="WBParaSite" id="TCNE_0001586601-mRNA-1">
    <property type="protein sequence ID" value="TCNE_0001586601-mRNA-1"/>
    <property type="gene ID" value="TCNE_0001586601"/>
</dbReference>
<dbReference type="InterPro" id="IPR039164">
    <property type="entry name" value="UBR1-like"/>
</dbReference>